<dbReference type="GO" id="GO:0008168">
    <property type="term" value="F:methyltransferase activity"/>
    <property type="evidence" value="ECO:0007669"/>
    <property type="project" value="UniProtKB-KW"/>
</dbReference>
<gene>
    <name evidence="5" type="ordered locus">Hoch_5806</name>
</gene>
<dbReference type="Gene3D" id="3.40.50.150">
    <property type="entry name" value="Vaccinia Virus protein VP39"/>
    <property type="match status" value="1"/>
</dbReference>
<proteinExistence type="predicted"/>
<evidence type="ECO:0000256" key="3">
    <source>
        <dbReference type="ARBA" id="ARBA00022691"/>
    </source>
</evidence>
<dbReference type="eggNOG" id="COG2226">
    <property type="taxonomic scope" value="Bacteria"/>
</dbReference>
<dbReference type="InterPro" id="IPR029063">
    <property type="entry name" value="SAM-dependent_MTases_sf"/>
</dbReference>
<protein>
    <submittedName>
        <fullName evidence="5">Methyltransferase type 11</fullName>
    </submittedName>
</protein>
<dbReference type="KEGG" id="hoh:Hoch_5806"/>
<keyword evidence="3" id="KW-0949">S-adenosyl-L-methionine</keyword>
<reference evidence="5 6" key="1">
    <citation type="journal article" date="2010" name="Stand. Genomic Sci.">
        <title>Complete genome sequence of Haliangium ochraceum type strain (SMP-2).</title>
        <authorList>
            <consortium name="US DOE Joint Genome Institute (JGI-PGF)"/>
            <person name="Ivanova N."/>
            <person name="Daum C."/>
            <person name="Lang E."/>
            <person name="Abt B."/>
            <person name="Kopitz M."/>
            <person name="Saunders E."/>
            <person name="Lapidus A."/>
            <person name="Lucas S."/>
            <person name="Glavina Del Rio T."/>
            <person name="Nolan M."/>
            <person name="Tice H."/>
            <person name="Copeland A."/>
            <person name="Cheng J.F."/>
            <person name="Chen F."/>
            <person name="Bruce D."/>
            <person name="Goodwin L."/>
            <person name="Pitluck S."/>
            <person name="Mavromatis K."/>
            <person name="Pati A."/>
            <person name="Mikhailova N."/>
            <person name="Chen A."/>
            <person name="Palaniappan K."/>
            <person name="Land M."/>
            <person name="Hauser L."/>
            <person name="Chang Y.J."/>
            <person name="Jeffries C.D."/>
            <person name="Detter J.C."/>
            <person name="Brettin T."/>
            <person name="Rohde M."/>
            <person name="Goker M."/>
            <person name="Bristow J."/>
            <person name="Markowitz V."/>
            <person name="Eisen J.A."/>
            <person name="Hugenholtz P."/>
            <person name="Kyrpides N.C."/>
            <person name="Klenk H.P."/>
        </authorList>
    </citation>
    <scope>NUCLEOTIDE SEQUENCE [LARGE SCALE GENOMIC DNA]</scope>
    <source>
        <strain evidence="6">DSM 14365 / CIP 107738 / JCM 11303 / AJ 13395 / SMP-2</strain>
    </source>
</reference>
<dbReference type="PANTHER" id="PTHR43464:SF19">
    <property type="entry name" value="UBIQUINONE BIOSYNTHESIS O-METHYLTRANSFERASE, MITOCHONDRIAL"/>
    <property type="match status" value="1"/>
</dbReference>
<dbReference type="RefSeq" id="WP_012830874.1">
    <property type="nucleotide sequence ID" value="NC_013440.1"/>
</dbReference>
<evidence type="ECO:0000313" key="6">
    <source>
        <dbReference type="Proteomes" id="UP000001880"/>
    </source>
</evidence>
<dbReference type="PANTHER" id="PTHR43464">
    <property type="entry name" value="METHYLTRANSFERASE"/>
    <property type="match status" value="1"/>
</dbReference>
<keyword evidence="1 5" id="KW-0489">Methyltransferase</keyword>
<keyword evidence="2 5" id="KW-0808">Transferase</keyword>
<organism evidence="5 6">
    <name type="scientific">Haliangium ochraceum (strain DSM 14365 / JCM 11303 / SMP-2)</name>
    <dbReference type="NCBI Taxonomy" id="502025"/>
    <lineage>
        <taxon>Bacteria</taxon>
        <taxon>Pseudomonadati</taxon>
        <taxon>Myxococcota</taxon>
        <taxon>Polyangia</taxon>
        <taxon>Haliangiales</taxon>
        <taxon>Kofleriaceae</taxon>
        <taxon>Haliangium</taxon>
    </lineage>
</organism>
<keyword evidence="6" id="KW-1185">Reference proteome</keyword>
<evidence type="ECO:0000259" key="4">
    <source>
        <dbReference type="Pfam" id="PF13649"/>
    </source>
</evidence>
<dbReference type="OrthoDB" id="9777638at2"/>
<dbReference type="EMBL" id="CP001804">
    <property type="protein sequence ID" value="ACY18282.1"/>
    <property type="molecule type" value="Genomic_DNA"/>
</dbReference>
<dbReference type="CDD" id="cd02440">
    <property type="entry name" value="AdoMet_MTases"/>
    <property type="match status" value="1"/>
</dbReference>
<dbReference type="STRING" id="502025.Hoch_5806"/>
<dbReference type="SUPFAM" id="SSF53335">
    <property type="entry name" value="S-adenosyl-L-methionine-dependent methyltransferases"/>
    <property type="match status" value="1"/>
</dbReference>
<sequence>MSEHPAASDWAAARGEKWRANLPRMEAMLRPVDEPLIRALHLDAPRRIADIGCGGGGTTLELARRAPAGSVVHGFDISPALVDSARERAQREDCAARFELADVGQAPAPQQPYERLLSRFGTMFYSDPPAAFGNLLRWLVPGGRFAFAVWGPMEDNPWVASIREVVAEVIELPPMVPDAPGPFRYAGADSLLALLEQAGFAELAVDDWHGTLKLGGGMTASEAAHFALTSFSIGTALMQAGEQAFADGHRALSERLSQYQRDGAVALQARVHLVTGARPDA</sequence>
<accession>D0LHD7</accession>
<name>D0LHD7_HALO1</name>
<dbReference type="Proteomes" id="UP000001880">
    <property type="component" value="Chromosome"/>
</dbReference>
<evidence type="ECO:0000256" key="1">
    <source>
        <dbReference type="ARBA" id="ARBA00022603"/>
    </source>
</evidence>
<dbReference type="Pfam" id="PF13649">
    <property type="entry name" value="Methyltransf_25"/>
    <property type="match status" value="1"/>
</dbReference>
<dbReference type="AlphaFoldDB" id="D0LHD7"/>
<evidence type="ECO:0000256" key="2">
    <source>
        <dbReference type="ARBA" id="ARBA00022679"/>
    </source>
</evidence>
<evidence type="ECO:0000313" key="5">
    <source>
        <dbReference type="EMBL" id="ACY18282.1"/>
    </source>
</evidence>
<feature type="domain" description="Methyltransferase" evidence="4">
    <location>
        <begin position="48"/>
        <end position="143"/>
    </location>
</feature>
<dbReference type="GO" id="GO:0032259">
    <property type="term" value="P:methylation"/>
    <property type="evidence" value="ECO:0007669"/>
    <property type="project" value="UniProtKB-KW"/>
</dbReference>
<dbReference type="HOGENOM" id="CLU_037990_2_5_7"/>
<dbReference type="InterPro" id="IPR041698">
    <property type="entry name" value="Methyltransf_25"/>
</dbReference>